<evidence type="ECO:0000313" key="3">
    <source>
        <dbReference type="Proteomes" id="UP000002313"/>
    </source>
</evidence>
<feature type="compositionally biased region" description="Basic and acidic residues" evidence="1">
    <location>
        <begin position="8"/>
        <end position="22"/>
    </location>
</feature>
<keyword evidence="3" id="KW-1185">Reference proteome</keyword>
<accession>E0S8M7</accession>
<dbReference type="Proteomes" id="UP000002313">
    <property type="component" value="Chromosome VIII"/>
</dbReference>
<dbReference type="AlphaFoldDB" id="E0S8M7"/>
<dbReference type="GeneID" id="9698271"/>
<dbReference type="EMBL" id="CP001949">
    <property type="protein sequence ID" value="ADM12083.1"/>
    <property type="molecule type" value="Genomic_DNA"/>
</dbReference>
<feature type="compositionally biased region" description="Basic and acidic residues" evidence="1">
    <location>
        <begin position="59"/>
        <end position="75"/>
    </location>
</feature>
<gene>
    <name evidence="2" type="ORF">Eint_081510</name>
</gene>
<feature type="compositionally biased region" description="Polar residues" evidence="1">
    <location>
        <begin position="23"/>
        <end position="32"/>
    </location>
</feature>
<reference evidence="2 3" key="1">
    <citation type="journal article" date="2010" name="Nat. Commun.">
        <title>The complete sequence of the smallest known nuclear genome from the microsporidian Encephalitozoon intestinalis.</title>
        <authorList>
            <person name="Corradi N."/>
            <person name="Pombert J.-F."/>
            <person name="Farinelli L."/>
            <person name="Didier E.S."/>
            <person name="Keeling P.J."/>
        </authorList>
    </citation>
    <scope>NUCLEOTIDE SEQUENCE [LARGE SCALE GENOMIC DNA]</scope>
    <source>
        <strain evidence="2 3">ATCC 50506</strain>
    </source>
</reference>
<dbReference type="KEGG" id="ein:Eint_081510"/>
<feature type="region of interest" description="Disordered" evidence="1">
    <location>
        <begin position="1"/>
        <end position="75"/>
    </location>
</feature>
<organism evidence="2 3">
    <name type="scientific">Encephalitozoon intestinalis (strain ATCC 50506)</name>
    <name type="common">Microsporidian parasite</name>
    <name type="synonym">Septata intestinalis</name>
    <dbReference type="NCBI Taxonomy" id="876142"/>
    <lineage>
        <taxon>Eukaryota</taxon>
        <taxon>Fungi</taxon>
        <taxon>Fungi incertae sedis</taxon>
        <taxon>Microsporidia</taxon>
        <taxon>Unikaryonidae</taxon>
        <taxon>Encephalitozoon</taxon>
    </lineage>
</organism>
<dbReference type="HOGENOM" id="CLU_1427973_0_0_1"/>
<protein>
    <submittedName>
        <fullName evidence="2">Uncharacterized protein</fullName>
    </submittedName>
</protein>
<proteinExistence type="predicted"/>
<evidence type="ECO:0000256" key="1">
    <source>
        <dbReference type="SAM" id="MobiDB-lite"/>
    </source>
</evidence>
<feature type="compositionally biased region" description="Basic and acidic residues" evidence="1">
    <location>
        <begin position="41"/>
        <end position="51"/>
    </location>
</feature>
<dbReference type="RefSeq" id="XP_003073443.1">
    <property type="nucleotide sequence ID" value="XM_003073397.1"/>
</dbReference>
<sequence length="192" mass="22090">MSELNGLEENKLDGSLKEKDVGNDNSESGKTYKSTKKRILSMRDESKENPKQVRMSSYYEKKAEESGIRGGDEKGGKNGILKQAIWRRDLSYISEFLLRKDRGLMLKTLSYEDKEVLGEILLEFVDQPLRIEALETMREIVSSIKNVGLFIRKLKERAIDFSKLIYLKGKIDYLRFTAGNQEEKEPEITVKG</sequence>
<name>E0S8M7_ENCIT</name>
<reference evidence="2 3" key="2">
    <citation type="journal article" date="2012" name="Proc. Natl. Acad. Sci. U.S.A.">
        <title>Gain and loss of multiple functionally related, horizontally transferred genes in the reduced genomes of two microsporidian parasites.</title>
        <authorList>
            <person name="Pombert J.-F."/>
            <person name="Selman M."/>
            <person name="Burki F."/>
            <person name="Bardell F.T."/>
            <person name="Farinelli L."/>
            <person name="Solter L.F."/>
            <person name="Whitman D.W."/>
            <person name="Weiss L.M."/>
            <person name="Corradi N."/>
            <person name="Keeling P.J."/>
        </authorList>
    </citation>
    <scope>NUCLEOTIDE SEQUENCE [LARGE SCALE GENOMIC DNA]</scope>
    <source>
        <strain evidence="2 3">ATCC 50506</strain>
    </source>
</reference>
<dbReference type="VEuPathDB" id="MicrosporidiaDB:Eint_081510"/>
<evidence type="ECO:0000313" key="2">
    <source>
        <dbReference type="EMBL" id="ADM12083.1"/>
    </source>
</evidence>
<dbReference type="OrthoDB" id="2195024at2759"/>